<dbReference type="EMBL" id="BARV01026048">
    <property type="protein sequence ID" value="GAI36509.1"/>
    <property type="molecule type" value="Genomic_DNA"/>
</dbReference>
<dbReference type="GO" id="GO:0006145">
    <property type="term" value="P:purine nucleobase catabolic process"/>
    <property type="evidence" value="ECO:0007669"/>
    <property type="project" value="TreeGrafter"/>
</dbReference>
<evidence type="ECO:0000313" key="3">
    <source>
        <dbReference type="EMBL" id="GAI36509.1"/>
    </source>
</evidence>
<dbReference type="InterPro" id="IPR011059">
    <property type="entry name" value="Metal-dep_hydrolase_composite"/>
</dbReference>
<organism evidence="3">
    <name type="scientific">marine sediment metagenome</name>
    <dbReference type="NCBI Taxonomy" id="412755"/>
    <lineage>
        <taxon>unclassified sequences</taxon>
        <taxon>metagenomes</taxon>
        <taxon>ecological metagenomes</taxon>
    </lineage>
</organism>
<dbReference type="Pfam" id="PF01979">
    <property type="entry name" value="Amidohydro_1"/>
    <property type="match status" value="1"/>
</dbReference>
<dbReference type="InterPro" id="IPR006680">
    <property type="entry name" value="Amidohydro-rel"/>
</dbReference>
<dbReference type="InterPro" id="IPR050138">
    <property type="entry name" value="DHOase/Allantoinase_Hydrolase"/>
</dbReference>
<dbReference type="SUPFAM" id="SSF51338">
    <property type="entry name" value="Composite domain of metallo-dependent hydrolases"/>
    <property type="match status" value="1"/>
</dbReference>
<sequence length="264" mass="28268">AFSDDGDGVASTAVMYRALQYAGMLDVALMQHCQDNDLAGGAMNSGAVAVRLGLRGIAAAGEELMLQRDLVLAERTGARYHVQHVSSAWSVELIRQAKARGVRVTAEATPHHLLLTDAACAGFDPVYKVNPPLRTAADVSAVRAGVADGTIDCLATDHAPQSAEEKELEFALAPFGMISLECALGLYVKALIDTGLLDWPGLIARMTINPARVIRSDFGRLAVGAAADVTVIDPKKRWTVRAEKFRSKSRNCPYEGWKLKGKPV</sequence>
<feature type="non-terminal residue" evidence="3">
    <location>
        <position position="264"/>
    </location>
</feature>
<dbReference type="Gene3D" id="3.20.20.140">
    <property type="entry name" value="Metal-dependent hydrolases"/>
    <property type="match status" value="1"/>
</dbReference>
<dbReference type="GO" id="GO:0004038">
    <property type="term" value="F:allantoinase activity"/>
    <property type="evidence" value="ECO:0007669"/>
    <property type="project" value="TreeGrafter"/>
</dbReference>
<dbReference type="CDD" id="cd01317">
    <property type="entry name" value="DHOase_IIa"/>
    <property type="match status" value="1"/>
</dbReference>
<keyword evidence="1" id="KW-0665">Pyrimidine biosynthesis</keyword>
<evidence type="ECO:0000256" key="1">
    <source>
        <dbReference type="ARBA" id="ARBA00022975"/>
    </source>
</evidence>
<dbReference type="GO" id="GO:0004151">
    <property type="term" value="F:dihydroorotase activity"/>
    <property type="evidence" value="ECO:0007669"/>
    <property type="project" value="InterPro"/>
</dbReference>
<proteinExistence type="predicted"/>
<evidence type="ECO:0000259" key="2">
    <source>
        <dbReference type="Pfam" id="PF01979"/>
    </source>
</evidence>
<dbReference type="InterPro" id="IPR004722">
    <property type="entry name" value="DHOase"/>
</dbReference>
<dbReference type="InterPro" id="IPR032466">
    <property type="entry name" value="Metal_Hydrolase"/>
</dbReference>
<name>X1PZX9_9ZZZZ</name>
<accession>X1PZX9</accession>
<feature type="non-terminal residue" evidence="3">
    <location>
        <position position="1"/>
    </location>
</feature>
<dbReference type="GO" id="GO:0006221">
    <property type="term" value="P:pyrimidine nucleotide biosynthetic process"/>
    <property type="evidence" value="ECO:0007669"/>
    <property type="project" value="UniProtKB-KW"/>
</dbReference>
<reference evidence="3" key="1">
    <citation type="journal article" date="2014" name="Front. Microbiol.">
        <title>High frequency of phylogenetically diverse reductive dehalogenase-homologous genes in deep subseafloor sedimentary metagenomes.</title>
        <authorList>
            <person name="Kawai M."/>
            <person name="Futagami T."/>
            <person name="Toyoda A."/>
            <person name="Takaki Y."/>
            <person name="Nishi S."/>
            <person name="Hori S."/>
            <person name="Arai W."/>
            <person name="Tsubouchi T."/>
            <person name="Morono Y."/>
            <person name="Uchiyama I."/>
            <person name="Ito T."/>
            <person name="Fujiyama A."/>
            <person name="Inagaki F."/>
            <person name="Takami H."/>
        </authorList>
    </citation>
    <scope>NUCLEOTIDE SEQUENCE</scope>
    <source>
        <strain evidence="3">Expedition CK06-06</strain>
    </source>
</reference>
<dbReference type="GO" id="GO:0005737">
    <property type="term" value="C:cytoplasm"/>
    <property type="evidence" value="ECO:0007669"/>
    <property type="project" value="TreeGrafter"/>
</dbReference>
<dbReference type="GO" id="GO:0046872">
    <property type="term" value="F:metal ion binding"/>
    <property type="evidence" value="ECO:0007669"/>
    <property type="project" value="InterPro"/>
</dbReference>
<gene>
    <name evidence="3" type="ORF">S06H3_42166</name>
</gene>
<protein>
    <recommendedName>
        <fullName evidence="2">Amidohydrolase-related domain-containing protein</fullName>
    </recommendedName>
</protein>
<feature type="domain" description="Amidohydrolase-related" evidence="2">
    <location>
        <begin position="6"/>
        <end position="246"/>
    </location>
</feature>
<dbReference type="PANTHER" id="PTHR43668:SF2">
    <property type="entry name" value="ALLANTOINASE"/>
    <property type="match status" value="1"/>
</dbReference>
<dbReference type="PANTHER" id="PTHR43668">
    <property type="entry name" value="ALLANTOINASE"/>
    <property type="match status" value="1"/>
</dbReference>
<dbReference type="AlphaFoldDB" id="X1PZX9"/>
<comment type="caution">
    <text evidence="3">The sequence shown here is derived from an EMBL/GenBank/DDBJ whole genome shotgun (WGS) entry which is preliminary data.</text>
</comment>
<dbReference type="SUPFAM" id="SSF51556">
    <property type="entry name" value="Metallo-dependent hydrolases"/>
    <property type="match status" value="1"/>
</dbReference>